<keyword evidence="4" id="KW-0862">Zinc</keyword>
<evidence type="ECO:0000256" key="3">
    <source>
        <dbReference type="ARBA" id="ARBA00022771"/>
    </source>
</evidence>
<dbReference type="PROSITE" id="PS01359">
    <property type="entry name" value="ZF_PHD_1"/>
    <property type="match status" value="1"/>
</dbReference>
<evidence type="ECO:0000256" key="6">
    <source>
        <dbReference type="PROSITE-ProRule" id="PRU00146"/>
    </source>
</evidence>
<dbReference type="PANTHER" id="PTHR46174:SF1">
    <property type="entry name" value="CXXC-TYPE ZINC FINGER PROTEIN 1"/>
    <property type="match status" value="1"/>
</dbReference>
<comment type="subcellular location">
    <subcellularLocation>
        <location evidence="1">Nucleus</location>
    </subcellularLocation>
</comment>
<gene>
    <name evidence="9" type="ORF">PRZ48_006512</name>
</gene>
<dbReference type="InterPro" id="IPR013083">
    <property type="entry name" value="Znf_RING/FYVE/PHD"/>
</dbReference>
<reference evidence="9 10" key="1">
    <citation type="journal article" date="2023" name="G3 (Bethesda)">
        <title>A chromosome-level genome assembly of Zasmidium syzygii isolated from banana leaves.</title>
        <authorList>
            <person name="van Westerhoven A.C."/>
            <person name="Mehrabi R."/>
            <person name="Talebi R."/>
            <person name="Steentjes M.B.F."/>
            <person name="Corcolon B."/>
            <person name="Chong P.A."/>
            <person name="Kema G.H.J."/>
            <person name="Seidl M.F."/>
        </authorList>
    </citation>
    <scope>NUCLEOTIDE SEQUENCE [LARGE SCALE GENOMIC DNA]</scope>
    <source>
        <strain evidence="9 10">P124</strain>
    </source>
</reference>
<sequence length="306" mass="34178">MAKVTDQEAMDTAIKHLQGPFEEASDGSDDGQPLEQNQQRYCICRGFDEGAMIGCDGGCDDWFHLRCVDIKKKEMDLIEKYVCPSCADIGNGETIWKAGVARRTSNQSVHSPLAEDEATIKEFEGAAKLNRVLQKDAKRRQSAKQQPEKRKRKETRKTKSATPAELLATSHVDFKSPLTPFQRKKRAQQMRRQLKNAQLPSTPDPRHILSSPPVMSSQQQSDVNEDTPLFVGSDETMADGEMSILVVDPEEVKKQEEMKALELENLEHTYAYALVKNAMLASLFGGREEDGMMEGSTLESGIVVED</sequence>
<keyword evidence="2" id="KW-0479">Metal-binding</keyword>
<dbReference type="SMART" id="SM00249">
    <property type="entry name" value="PHD"/>
    <property type="match status" value="1"/>
</dbReference>
<protein>
    <recommendedName>
        <fullName evidence="8">PHD-type domain-containing protein</fullName>
    </recommendedName>
</protein>
<evidence type="ECO:0000256" key="5">
    <source>
        <dbReference type="ARBA" id="ARBA00023242"/>
    </source>
</evidence>
<dbReference type="Proteomes" id="UP001305779">
    <property type="component" value="Unassembled WGS sequence"/>
</dbReference>
<dbReference type="EMBL" id="JAXOVC010000004">
    <property type="protein sequence ID" value="KAK4503085.1"/>
    <property type="molecule type" value="Genomic_DNA"/>
</dbReference>
<feature type="region of interest" description="Disordered" evidence="7">
    <location>
        <begin position="135"/>
        <end position="164"/>
    </location>
</feature>
<organism evidence="9 10">
    <name type="scientific">Zasmidium cellare</name>
    <name type="common">Wine cellar mold</name>
    <name type="synonym">Racodium cellare</name>
    <dbReference type="NCBI Taxonomy" id="395010"/>
    <lineage>
        <taxon>Eukaryota</taxon>
        <taxon>Fungi</taxon>
        <taxon>Dikarya</taxon>
        <taxon>Ascomycota</taxon>
        <taxon>Pezizomycotina</taxon>
        <taxon>Dothideomycetes</taxon>
        <taxon>Dothideomycetidae</taxon>
        <taxon>Mycosphaerellales</taxon>
        <taxon>Mycosphaerellaceae</taxon>
        <taxon>Zasmidium</taxon>
    </lineage>
</organism>
<feature type="compositionally biased region" description="Basic residues" evidence="7">
    <location>
        <begin position="185"/>
        <end position="194"/>
    </location>
</feature>
<dbReference type="Pfam" id="PF00628">
    <property type="entry name" value="PHD"/>
    <property type="match status" value="1"/>
</dbReference>
<evidence type="ECO:0000256" key="4">
    <source>
        <dbReference type="ARBA" id="ARBA00022833"/>
    </source>
</evidence>
<evidence type="ECO:0000313" key="10">
    <source>
        <dbReference type="Proteomes" id="UP001305779"/>
    </source>
</evidence>
<feature type="domain" description="PHD-type" evidence="8">
    <location>
        <begin position="39"/>
        <end position="89"/>
    </location>
</feature>
<dbReference type="InterPro" id="IPR019787">
    <property type="entry name" value="Znf_PHD-finger"/>
</dbReference>
<evidence type="ECO:0000256" key="1">
    <source>
        <dbReference type="ARBA" id="ARBA00004123"/>
    </source>
</evidence>
<keyword evidence="3 6" id="KW-0863">Zinc-finger</keyword>
<dbReference type="PANTHER" id="PTHR46174">
    <property type="entry name" value="CXXC-TYPE ZINC FINGER PROTEIN 1"/>
    <property type="match status" value="1"/>
</dbReference>
<evidence type="ECO:0000256" key="7">
    <source>
        <dbReference type="SAM" id="MobiDB-lite"/>
    </source>
</evidence>
<keyword evidence="5" id="KW-0539">Nucleus</keyword>
<dbReference type="InterPro" id="IPR011011">
    <property type="entry name" value="Znf_FYVE_PHD"/>
</dbReference>
<dbReference type="InterPro" id="IPR019786">
    <property type="entry name" value="Zinc_finger_PHD-type_CS"/>
</dbReference>
<dbReference type="InterPro" id="IPR001965">
    <property type="entry name" value="Znf_PHD"/>
</dbReference>
<feature type="region of interest" description="Disordered" evidence="7">
    <location>
        <begin position="185"/>
        <end position="205"/>
    </location>
</feature>
<name>A0ABR0EPK0_ZASCE</name>
<accession>A0ABR0EPK0</accession>
<evidence type="ECO:0000313" key="9">
    <source>
        <dbReference type="EMBL" id="KAK4503085.1"/>
    </source>
</evidence>
<feature type="compositionally biased region" description="Basic residues" evidence="7">
    <location>
        <begin position="149"/>
        <end position="159"/>
    </location>
</feature>
<dbReference type="Gene3D" id="3.30.40.10">
    <property type="entry name" value="Zinc/RING finger domain, C3HC4 (zinc finger)"/>
    <property type="match status" value="1"/>
</dbReference>
<evidence type="ECO:0000259" key="8">
    <source>
        <dbReference type="PROSITE" id="PS50016"/>
    </source>
</evidence>
<proteinExistence type="predicted"/>
<dbReference type="InterPro" id="IPR037869">
    <property type="entry name" value="Spp1/CFP1"/>
</dbReference>
<evidence type="ECO:0000256" key="2">
    <source>
        <dbReference type="ARBA" id="ARBA00022723"/>
    </source>
</evidence>
<dbReference type="SUPFAM" id="SSF57903">
    <property type="entry name" value="FYVE/PHD zinc finger"/>
    <property type="match status" value="1"/>
</dbReference>
<dbReference type="PROSITE" id="PS50016">
    <property type="entry name" value="ZF_PHD_2"/>
    <property type="match status" value="1"/>
</dbReference>
<keyword evidence="10" id="KW-1185">Reference proteome</keyword>
<comment type="caution">
    <text evidence="9">The sequence shown here is derived from an EMBL/GenBank/DDBJ whole genome shotgun (WGS) entry which is preliminary data.</text>
</comment>